<dbReference type="Proteomes" id="UP000886998">
    <property type="component" value="Unassembled WGS sequence"/>
</dbReference>
<name>A0A8X7C7R5_9ARAC</name>
<keyword evidence="2" id="KW-1185">Reference proteome</keyword>
<sequence>MMLKRKGPQQTSSKGEISGFFTRGFLGTSIYVSRNEFLIKPSRLETKHSRAKAYECEDHLLSPNFEERLVLRLVNFLLVHLPLIRFFSLRTDLLFYFSNKTH</sequence>
<proteinExistence type="predicted"/>
<comment type="caution">
    <text evidence="1">The sequence shown here is derived from an EMBL/GenBank/DDBJ whole genome shotgun (WGS) entry which is preliminary data.</text>
</comment>
<evidence type="ECO:0000313" key="2">
    <source>
        <dbReference type="Proteomes" id="UP000886998"/>
    </source>
</evidence>
<reference evidence="1" key="1">
    <citation type="submission" date="2020-08" db="EMBL/GenBank/DDBJ databases">
        <title>Multicomponent nature underlies the extraordinary mechanical properties of spider dragline silk.</title>
        <authorList>
            <person name="Kono N."/>
            <person name="Nakamura H."/>
            <person name="Mori M."/>
            <person name="Yoshida Y."/>
            <person name="Ohtoshi R."/>
            <person name="Malay A.D."/>
            <person name="Moran D.A.P."/>
            <person name="Tomita M."/>
            <person name="Numata K."/>
            <person name="Arakawa K."/>
        </authorList>
    </citation>
    <scope>NUCLEOTIDE SEQUENCE</scope>
</reference>
<protein>
    <submittedName>
        <fullName evidence="1">Uncharacterized protein</fullName>
    </submittedName>
</protein>
<gene>
    <name evidence="1" type="ORF">TNIN_194971</name>
</gene>
<dbReference type="AlphaFoldDB" id="A0A8X7C7R5"/>
<accession>A0A8X7C7R5</accession>
<evidence type="ECO:0000313" key="1">
    <source>
        <dbReference type="EMBL" id="GFY56507.1"/>
    </source>
</evidence>
<dbReference type="EMBL" id="BMAV01011018">
    <property type="protein sequence ID" value="GFY56507.1"/>
    <property type="molecule type" value="Genomic_DNA"/>
</dbReference>
<organism evidence="1 2">
    <name type="scientific">Trichonephila inaurata madagascariensis</name>
    <dbReference type="NCBI Taxonomy" id="2747483"/>
    <lineage>
        <taxon>Eukaryota</taxon>
        <taxon>Metazoa</taxon>
        <taxon>Ecdysozoa</taxon>
        <taxon>Arthropoda</taxon>
        <taxon>Chelicerata</taxon>
        <taxon>Arachnida</taxon>
        <taxon>Araneae</taxon>
        <taxon>Araneomorphae</taxon>
        <taxon>Entelegynae</taxon>
        <taxon>Araneoidea</taxon>
        <taxon>Nephilidae</taxon>
        <taxon>Trichonephila</taxon>
        <taxon>Trichonephila inaurata</taxon>
    </lineage>
</organism>